<name>A0A3M0GUH9_9FLAO</name>
<keyword evidence="2" id="KW-0808">Transferase</keyword>
<gene>
    <name evidence="2" type="ORF">EAX61_05705</name>
</gene>
<comment type="caution">
    <text evidence="2">The sequence shown here is derived from an EMBL/GenBank/DDBJ whole genome shotgun (WGS) entry which is preliminary data.</text>
</comment>
<protein>
    <submittedName>
        <fullName evidence="2">Class I SAM-dependent methyltransferase</fullName>
    </submittedName>
</protein>
<dbReference type="Gene3D" id="3.40.50.150">
    <property type="entry name" value="Vaccinia Virus protein VP39"/>
    <property type="match status" value="1"/>
</dbReference>
<accession>A0A3M0GUH9</accession>
<feature type="domain" description="Methyltransferase" evidence="1">
    <location>
        <begin position="49"/>
        <end position="132"/>
    </location>
</feature>
<keyword evidence="2" id="KW-0489">Methyltransferase</keyword>
<dbReference type="GO" id="GO:0008168">
    <property type="term" value="F:methyltransferase activity"/>
    <property type="evidence" value="ECO:0007669"/>
    <property type="project" value="UniProtKB-KW"/>
</dbReference>
<evidence type="ECO:0000259" key="1">
    <source>
        <dbReference type="Pfam" id="PF13649"/>
    </source>
</evidence>
<dbReference type="AlphaFoldDB" id="A0A3M0GUH9"/>
<dbReference type="InterPro" id="IPR041698">
    <property type="entry name" value="Methyltransf_25"/>
</dbReference>
<sequence>MQQVYAKQLWGAGTTPFYSGEGSHKEHITAPYVTAVQAFLSNFDQPPMVCDLGCGDFNVGSQLVAHTAKYFAVDIVPELIAYHKQTVTDTSVTFLCQDIAKDPLPNADCALVRQVLQHLSNAEIQAILDKLSQYAYVILTEHIPNGTFTPNVDIISGQGTRLKKESGVDITAAPFEFNAKTQRELCCVAESDGLIRTVVYEV</sequence>
<dbReference type="SUPFAM" id="SSF53335">
    <property type="entry name" value="S-adenosyl-L-methionine-dependent methyltransferases"/>
    <property type="match status" value="1"/>
</dbReference>
<dbReference type="Proteomes" id="UP000281985">
    <property type="component" value="Unassembled WGS sequence"/>
</dbReference>
<keyword evidence="3" id="KW-1185">Reference proteome</keyword>
<organism evidence="2 3">
    <name type="scientific">Dokdonia sinensis</name>
    <dbReference type="NCBI Taxonomy" id="2479847"/>
    <lineage>
        <taxon>Bacteria</taxon>
        <taxon>Pseudomonadati</taxon>
        <taxon>Bacteroidota</taxon>
        <taxon>Flavobacteriia</taxon>
        <taxon>Flavobacteriales</taxon>
        <taxon>Flavobacteriaceae</taxon>
        <taxon>Dokdonia</taxon>
    </lineage>
</organism>
<dbReference type="OrthoDB" id="20930at2"/>
<dbReference type="GO" id="GO:0032259">
    <property type="term" value="P:methylation"/>
    <property type="evidence" value="ECO:0007669"/>
    <property type="project" value="UniProtKB-KW"/>
</dbReference>
<dbReference type="InterPro" id="IPR029063">
    <property type="entry name" value="SAM-dependent_MTases_sf"/>
</dbReference>
<evidence type="ECO:0000313" key="3">
    <source>
        <dbReference type="Proteomes" id="UP000281985"/>
    </source>
</evidence>
<reference evidence="2 3" key="1">
    <citation type="submission" date="2018-10" db="EMBL/GenBank/DDBJ databases">
        <title>Dokdonia luteus sp. nov., isolated from sea water.</title>
        <authorList>
            <person name="Zhou L.Y."/>
            <person name="Du Z.J."/>
        </authorList>
    </citation>
    <scope>NUCLEOTIDE SEQUENCE [LARGE SCALE GENOMIC DNA]</scope>
    <source>
        <strain evidence="2 3">SH27</strain>
    </source>
</reference>
<evidence type="ECO:0000313" key="2">
    <source>
        <dbReference type="EMBL" id="RMB60976.1"/>
    </source>
</evidence>
<dbReference type="EMBL" id="REFV01000004">
    <property type="protein sequence ID" value="RMB60976.1"/>
    <property type="molecule type" value="Genomic_DNA"/>
</dbReference>
<proteinExistence type="predicted"/>
<dbReference type="Pfam" id="PF13649">
    <property type="entry name" value="Methyltransf_25"/>
    <property type="match status" value="1"/>
</dbReference>